<dbReference type="OrthoDB" id="5456766at2"/>
<name>A0A4P6HH71_9BACT</name>
<evidence type="ECO:0000313" key="2">
    <source>
        <dbReference type="EMBL" id="QAZ66105.1"/>
    </source>
</evidence>
<keyword evidence="1" id="KW-1133">Transmembrane helix</keyword>
<dbReference type="KEGG" id="dcb:C3Y92_02150"/>
<feature type="transmembrane region" description="Helical" evidence="1">
    <location>
        <begin position="118"/>
        <end position="139"/>
    </location>
</feature>
<reference evidence="2 3" key="1">
    <citation type="submission" date="2018-02" db="EMBL/GenBank/DDBJ databases">
        <title>Genome sequence of Desulfovibrio carbinolicus DSM 3852.</title>
        <authorList>
            <person name="Wilbanks E."/>
            <person name="Skennerton C.T."/>
            <person name="Orphan V.J."/>
        </authorList>
    </citation>
    <scope>NUCLEOTIDE SEQUENCE [LARGE SCALE GENOMIC DNA]</scope>
    <source>
        <strain evidence="2 3">DSM 3852</strain>
    </source>
</reference>
<organism evidence="2 3">
    <name type="scientific">Solidesulfovibrio carbinolicus</name>
    <dbReference type="NCBI Taxonomy" id="296842"/>
    <lineage>
        <taxon>Bacteria</taxon>
        <taxon>Pseudomonadati</taxon>
        <taxon>Thermodesulfobacteriota</taxon>
        <taxon>Desulfovibrionia</taxon>
        <taxon>Desulfovibrionales</taxon>
        <taxon>Desulfovibrionaceae</taxon>
        <taxon>Solidesulfovibrio</taxon>
    </lineage>
</organism>
<keyword evidence="3" id="KW-1185">Reference proteome</keyword>
<dbReference type="RefSeq" id="WP_129349066.1">
    <property type="nucleotide sequence ID" value="NZ_CP026538.1"/>
</dbReference>
<evidence type="ECO:0000313" key="3">
    <source>
        <dbReference type="Proteomes" id="UP000293296"/>
    </source>
</evidence>
<protein>
    <recommendedName>
        <fullName evidence="4">Conjugal transfer protein TraM</fullName>
    </recommendedName>
</protein>
<sequence>MAPESEAHDEAPAQAMPDGIGLSIEQVRTLLIQAHKTTMSDDDPMLMLVTINNAFLGEYDKLLDRHNEALTAFLVDQAHEYLEVARVAAEAASGVGVIQETCRKHLAAVNVCQGNMKWLAAITAISALLNVAVFVLGALR</sequence>
<dbReference type="AlphaFoldDB" id="A0A4P6HH71"/>
<gene>
    <name evidence="2" type="ORF">C3Y92_02150</name>
</gene>
<evidence type="ECO:0000256" key="1">
    <source>
        <dbReference type="SAM" id="Phobius"/>
    </source>
</evidence>
<accession>A0A4P6HH71</accession>
<dbReference type="EMBL" id="CP026538">
    <property type="protein sequence ID" value="QAZ66105.1"/>
    <property type="molecule type" value="Genomic_DNA"/>
</dbReference>
<dbReference type="Proteomes" id="UP000293296">
    <property type="component" value="Chromosome"/>
</dbReference>
<keyword evidence="1" id="KW-0472">Membrane</keyword>
<evidence type="ECO:0008006" key="4">
    <source>
        <dbReference type="Google" id="ProtNLM"/>
    </source>
</evidence>
<proteinExistence type="predicted"/>
<keyword evidence="1" id="KW-0812">Transmembrane</keyword>